<dbReference type="Proteomes" id="UP000199421">
    <property type="component" value="Unassembled WGS sequence"/>
</dbReference>
<proteinExistence type="inferred from homology"/>
<dbReference type="AlphaFoldDB" id="A0A1H7W3I6"/>
<dbReference type="InterPro" id="IPR014284">
    <property type="entry name" value="RNA_pol_sigma-70_dom"/>
</dbReference>
<reference evidence="8" key="1">
    <citation type="submission" date="2016-10" db="EMBL/GenBank/DDBJ databases">
        <authorList>
            <person name="Varghese N."/>
            <person name="Submissions S."/>
        </authorList>
    </citation>
    <scope>NUCLEOTIDE SEQUENCE [LARGE SCALE GENOMIC DNA]</scope>
    <source>
        <strain evidence="8">DSM 18733</strain>
    </source>
</reference>
<dbReference type="PANTHER" id="PTHR43133:SF46">
    <property type="entry name" value="RNA POLYMERASE SIGMA-70 FACTOR ECF SUBFAMILY"/>
    <property type="match status" value="1"/>
</dbReference>
<keyword evidence="2" id="KW-0805">Transcription regulation</keyword>
<comment type="similarity">
    <text evidence="1">Belongs to the sigma-70 factor family. ECF subfamily.</text>
</comment>
<dbReference type="Gene3D" id="1.10.10.10">
    <property type="entry name" value="Winged helix-like DNA-binding domain superfamily/Winged helix DNA-binding domain"/>
    <property type="match status" value="1"/>
</dbReference>
<dbReference type="OrthoDB" id="799938at2"/>
<accession>A0A1H7W3I6</accession>
<dbReference type="InterPro" id="IPR039425">
    <property type="entry name" value="RNA_pol_sigma-70-like"/>
</dbReference>
<organism evidence="7 8">
    <name type="scientific">Olivibacter domesticus</name>
    <name type="common">Pseudosphingobacterium domesticum</name>
    <dbReference type="NCBI Taxonomy" id="407022"/>
    <lineage>
        <taxon>Bacteria</taxon>
        <taxon>Pseudomonadati</taxon>
        <taxon>Bacteroidota</taxon>
        <taxon>Sphingobacteriia</taxon>
        <taxon>Sphingobacteriales</taxon>
        <taxon>Sphingobacteriaceae</taxon>
        <taxon>Olivibacter</taxon>
    </lineage>
</organism>
<dbReference type="Pfam" id="PF04542">
    <property type="entry name" value="Sigma70_r2"/>
    <property type="match status" value="1"/>
</dbReference>
<dbReference type="SUPFAM" id="SSF88946">
    <property type="entry name" value="Sigma2 domain of RNA polymerase sigma factors"/>
    <property type="match status" value="1"/>
</dbReference>
<dbReference type="GO" id="GO:0006352">
    <property type="term" value="P:DNA-templated transcription initiation"/>
    <property type="evidence" value="ECO:0007669"/>
    <property type="project" value="InterPro"/>
</dbReference>
<dbReference type="InterPro" id="IPR013249">
    <property type="entry name" value="RNA_pol_sigma70_r4_t2"/>
</dbReference>
<evidence type="ECO:0000259" key="6">
    <source>
        <dbReference type="Pfam" id="PF08281"/>
    </source>
</evidence>
<dbReference type="InterPro" id="IPR007627">
    <property type="entry name" value="RNA_pol_sigma70_r2"/>
</dbReference>
<dbReference type="NCBIfam" id="TIGR02937">
    <property type="entry name" value="sigma70-ECF"/>
    <property type="match status" value="1"/>
</dbReference>
<dbReference type="GO" id="GO:0003677">
    <property type="term" value="F:DNA binding"/>
    <property type="evidence" value="ECO:0007669"/>
    <property type="project" value="InterPro"/>
</dbReference>
<evidence type="ECO:0000313" key="7">
    <source>
        <dbReference type="EMBL" id="SEM15615.1"/>
    </source>
</evidence>
<dbReference type="InterPro" id="IPR036388">
    <property type="entry name" value="WH-like_DNA-bd_sf"/>
</dbReference>
<dbReference type="RefSeq" id="WP_093328982.1">
    <property type="nucleotide sequence ID" value="NZ_FOAF01000008.1"/>
</dbReference>
<dbReference type="Pfam" id="PF08281">
    <property type="entry name" value="Sigma70_r4_2"/>
    <property type="match status" value="1"/>
</dbReference>
<dbReference type="Gene3D" id="1.10.1740.10">
    <property type="match status" value="1"/>
</dbReference>
<dbReference type="GO" id="GO:0016987">
    <property type="term" value="F:sigma factor activity"/>
    <property type="evidence" value="ECO:0007669"/>
    <property type="project" value="UniProtKB-KW"/>
</dbReference>
<evidence type="ECO:0000256" key="3">
    <source>
        <dbReference type="ARBA" id="ARBA00023082"/>
    </source>
</evidence>
<keyword evidence="8" id="KW-1185">Reference proteome</keyword>
<gene>
    <name evidence="7" type="ORF">SAMN05661044_04387</name>
</gene>
<evidence type="ECO:0000256" key="4">
    <source>
        <dbReference type="ARBA" id="ARBA00023163"/>
    </source>
</evidence>
<dbReference type="STRING" id="407022.SAMN05661044_04387"/>
<dbReference type="CDD" id="cd06171">
    <property type="entry name" value="Sigma70_r4"/>
    <property type="match status" value="1"/>
</dbReference>
<dbReference type="SUPFAM" id="SSF88659">
    <property type="entry name" value="Sigma3 and sigma4 domains of RNA polymerase sigma factors"/>
    <property type="match status" value="1"/>
</dbReference>
<feature type="domain" description="RNA polymerase sigma-70 region 2" evidence="5">
    <location>
        <begin position="23"/>
        <end position="87"/>
    </location>
</feature>
<feature type="domain" description="RNA polymerase sigma factor 70 region 4 type 2" evidence="6">
    <location>
        <begin position="116"/>
        <end position="164"/>
    </location>
</feature>
<keyword evidence="4" id="KW-0804">Transcription</keyword>
<evidence type="ECO:0000259" key="5">
    <source>
        <dbReference type="Pfam" id="PF04542"/>
    </source>
</evidence>
<keyword evidence="3" id="KW-0731">Sigma factor</keyword>
<evidence type="ECO:0000256" key="2">
    <source>
        <dbReference type="ARBA" id="ARBA00023015"/>
    </source>
</evidence>
<dbReference type="InterPro" id="IPR013324">
    <property type="entry name" value="RNA_pol_sigma_r3/r4-like"/>
</dbReference>
<sequence length="185" mass="21535">MDVNEQELILQVSKGSEHAFALLFHRHHQHLAAFVFKLTDSYTLTEEVVQDTFLKIWINREQLTDIKNFKGYLFTISKNHTLNCLKQAVKERALMQYLETESVINDAEESPSFYHLLLDKAINELPPQQQKVYVLSKQQRLKYSEIASLMGISPETVKSYLKLAIVSIKSFVKKNIYLLLLFLTK</sequence>
<evidence type="ECO:0000256" key="1">
    <source>
        <dbReference type="ARBA" id="ARBA00010641"/>
    </source>
</evidence>
<dbReference type="PANTHER" id="PTHR43133">
    <property type="entry name" value="RNA POLYMERASE ECF-TYPE SIGMA FACTO"/>
    <property type="match status" value="1"/>
</dbReference>
<name>A0A1H7W3I6_OLID1</name>
<protein>
    <submittedName>
        <fullName evidence="7">RNA polymerase sigma-70 factor, ECF subfamily</fullName>
    </submittedName>
</protein>
<dbReference type="EMBL" id="FOAF01000008">
    <property type="protein sequence ID" value="SEM15615.1"/>
    <property type="molecule type" value="Genomic_DNA"/>
</dbReference>
<dbReference type="InterPro" id="IPR013325">
    <property type="entry name" value="RNA_pol_sigma_r2"/>
</dbReference>
<evidence type="ECO:0000313" key="8">
    <source>
        <dbReference type="Proteomes" id="UP000199421"/>
    </source>
</evidence>